<organism evidence="1 2">
    <name type="scientific">Centipeda periodontii DSM 2778</name>
    <dbReference type="NCBI Taxonomy" id="888060"/>
    <lineage>
        <taxon>Bacteria</taxon>
        <taxon>Bacillati</taxon>
        <taxon>Bacillota</taxon>
        <taxon>Negativicutes</taxon>
        <taxon>Selenomonadales</taxon>
        <taxon>Selenomonadaceae</taxon>
        <taxon>Centipeda</taxon>
    </lineage>
</organism>
<reference evidence="1 2" key="1">
    <citation type="submission" date="2011-04" db="EMBL/GenBank/DDBJ databases">
        <authorList>
            <person name="Muzny D."/>
            <person name="Qin X."/>
            <person name="Deng J."/>
            <person name="Jiang H."/>
            <person name="Liu Y."/>
            <person name="Qu J."/>
            <person name="Song X.-Z."/>
            <person name="Zhang L."/>
            <person name="Thornton R."/>
            <person name="Coyle M."/>
            <person name="Francisco L."/>
            <person name="Jackson L."/>
            <person name="Javaid M."/>
            <person name="Korchina V."/>
            <person name="Kovar C."/>
            <person name="Mata R."/>
            <person name="Mathew T."/>
            <person name="Ngo R."/>
            <person name="Nguyen L."/>
            <person name="Nguyen N."/>
            <person name="Okwuonu G."/>
            <person name="Ongeri F."/>
            <person name="Pham C."/>
            <person name="Simmons D."/>
            <person name="Wilczek-Boney K."/>
            <person name="Hale W."/>
            <person name="Jakkamsetti A."/>
            <person name="Pham P."/>
            <person name="Ruth R."/>
            <person name="San Lucas F."/>
            <person name="Warren J."/>
            <person name="Zhang J."/>
            <person name="Zhao Z."/>
            <person name="Zhou C."/>
            <person name="Zhu D."/>
            <person name="Lee S."/>
            <person name="Bess C."/>
            <person name="Blankenburg K."/>
            <person name="Forbes L."/>
            <person name="Fu Q."/>
            <person name="Gubbala S."/>
            <person name="Hirani K."/>
            <person name="Jayaseelan J.C."/>
            <person name="Lara F."/>
            <person name="Munidasa M."/>
            <person name="Palculict T."/>
            <person name="Patil S."/>
            <person name="Pu L.-L."/>
            <person name="Saada N."/>
            <person name="Tang L."/>
            <person name="Weissenberger G."/>
            <person name="Zhu Y."/>
            <person name="Hemphill L."/>
            <person name="Shang Y."/>
            <person name="Youmans B."/>
            <person name="Ayvaz T."/>
            <person name="Ross M."/>
            <person name="Santibanez J."/>
            <person name="Aqrawi P."/>
            <person name="Gross S."/>
            <person name="Joshi V."/>
            <person name="Fowler G."/>
            <person name="Nazareth L."/>
            <person name="Reid J."/>
            <person name="Worley K."/>
            <person name="Petrosino J."/>
            <person name="Highlander S."/>
            <person name="Gibbs R."/>
        </authorList>
    </citation>
    <scope>NUCLEOTIDE SEQUENCE [LARGE SCALE GENOMIC DNA]</scope>
    <source>
        <strain evidence="1 2">DSM 2778</strain>
    </source>
</reference>
<protein>
    <submittedName>
        <fullName evidence="1">Uncharacterized protein</fullName>
    </submittedName>
</protein>
<accession>F5RJI2</accession>
<name>F5RJI2_9FIRM</name>
<gene>
    <name evidence="1" type="ORF">HMPREF9081_0417</name>
</gene>
<sequence length="84" mass="10164">MNIRHGEIMTYQTLARIFKKEIPYDKTKHLGYLLGFFDECYISLIKDFMREQDISKEQIIDIFQLLPEQGEIYDFRRALNHGEF</sequence>
<dbReference type="HOGENOM" id="CLU_2521552_0_0_9"/>
<comment type="caution">
    <text evidence="1">The sequence shown here is derived from an EMBL/GenBank/DDBJ whole genome shotgun (WGS) entry which is preliminary data.</text>
</comment>
<evidence type="ECO:0000313" key="1">
    <source>
        <dbReference type="EMBL" id="EGK61897.1"/>
    </source>
</evidence>
<dbReference type="Proteomes" id="UP000004067">
    <property type="component" value="Unassembled WGS sequence"/>
</dbReference>
<proteinExistence type="predicted"/>
<evidence type="ECO:0000313" key="2">
    <source>
        <dbReference type="Proteomes" id="UP000004067"/>
    </source>
</evidence>
<dbReference type="AlphaFoldDB" id="F5RJI2"/>
<dbReference type="EMBL" id="AFHQ01000011">
    <property type="protein sequence ID" value="EGK61897.1"/>
    <property type="molecule type" value="Genomic_DNA"/>
</dbReference>
<keyword evidence="2" id="KW-1185">Reference proteome</keyword>